<name>A0A1V3FVH6_9BACL</name>
<dbReference type="AlphaFoldDB" id="A0A1V3FVH6"/>
<dbReference type="EMBL" id="MQAD01000003">
    <property type="protein sequence ID" value="OOE05584.1"/>
    <property type="molecule type" value="Genomic_DNA"/>
</dbReference>
<sequence length="475" mass="54392">MGRERMRRWLYILLVMIPCLVGSAWIVLWQDEQQQQQLLEGTRLFANIHKNDLDRFLAETTTKLETLAFMVSKHMAMLSEKDINDMLQQIEKQDVRFHHISFFSESTSSAMRLAKTTKQTVIDSDHTTTIVTPIVDEKTSDTVGFFVAELRMDYIKKRMKIIDQGASFRLYDERGTMLLATNDIRPSQQTVTVHLNYAPWIIEANVPHVTMKQNVQTSLPYILLLIVAIHIVWLLIQYWLLKRQTMLERIETEAQKLELVGTLAASTAHEIRNPLAGIKGFIQLLSEKHKDNESQLYFSVIQNEITRINDIVNEFLILGKPTAQKLETCDLNYIVQSIHPMIESQAHLHNVVYTFQRADVPLPIRCSKDHLKQVVLNLAKNAIEAMTDGGELTISLTKQNDWAMLQVTDNGCGIPNDVKHKLFQPFVTSKQTGTGLGLVVCKRIIDMHEGTIDIHSIEKKGTTITVRLPLRQEVE</sequence>
<dbReference type="SMART" id="SM00387">
    <property type="entry name" value="HATPase_c"/>
    <property type="match status" value="1"/>
</dbReference>
<keyword evidence="7" id="KW-0067">ATP-binding</keyword>
<keyword evidence="5" id="KW-0547">Nucleotide-binding</keyword>
<keyword evidence="3" id="KW-0597">Phosphoprotein</keyword>
<dbReference type="RefSeq" id="WP_077428143.1">
    <property type="nucleotide sequence ID" value="NZ_MQAD01000003.1"/>
</dbReference>
<comment type="caution">
    <text evidence="11">The sequence shown here is derived from an EMBL/GenBank/DDBJ whole genome shotgun (WGS) entry which is preliminary data.</text>
</comment>
<evidence type="ECO:0000256" key="7">
    <source>
        <dbReference type="ARBA" id="ARBA00022840"/>
    </source>
</evidence>
<keyword evidence="9" id="KW-0812">Transmembrane</keyword>
<evidence type="ECO:0000256" key="4">
    <source>
        <dbReference type="ARBA" id="ARBA00022679"/>
    </source>
</evidence>
<keyword evidence="6 11" id="KW-0418">Kinase</keyword>
<keyword evidence="4" id="KW-0808">Transferase</keyword>
<feature type="domain" description="Histidine kinase" evidence="10">
    <location>
        <begin position="266"/>
        <end position="472"/>
    </location>
</feature>
<dbReference type="GO" id="GO:0005524">
    <property type="term" value="F:ATP binding"/>
    <property type="evidence" value="ECO:0007669"/>
    <property type="project" value="UniProtKB-KW"/>
</dbReference>
<protein>
    <recommendedName>
        <fullName evidence="2">histidine kinase</fullName>
        <ecNumber evidence="2">2.7.13.3</ecNumber>
    </recommendedName>
</protein>
<dbReference type="InterPro" id="IPR036890">
    <property type="entry name" value="HATPase_C_sf"/>
</dbReference>
<dbReference type="InterPro" id="IPR003661">
    <property type="entry name" value="HisK_dim/P_dom"/>
</dbReference>
<evidence type="ECO:0000256" key="1">
    <source>
        <dbReference type="ARBA" id="ARBA00000085"/>
    </source>
</evidence>
<feature type="transmembrane region" description="Helical" evidence="9">
    <location>
        <begin position="9"/>
        <end position="29"/>
    </location>
</feature>
<gene>
    <name evidence="11" type="ORF">BO219_02045</name>
</gene>
<dbReference type="Gene3D" id="3.30.450.20">
    <property type="entry name" value="PAS domain"/>
    <property type="match status" value="1"/>
</dbReference>
<comment type="catalytic activity">
    <reaction evidence="1">
        <text>ATP + protein L-histidine = ADP + protein N-phospho-L-histidine.</text>
        <dbReference type="EC" id="2.7.13.3"/>
    </reaction>
</comment>
<dbReference type="GO" id="GO:0000155">
    <property type="term" value="F:phosphorelay sensor kinase activity"/>
    <property type="evidence" value="ECO:0007669"/>
    <property type="project" value="InterPro"/>
</dbReference>
<dbReference type="SMART" id="SM00388">
    <property type="entry name" value="HisKA"/>
    <property type="match status" value="1"/>
</dbReference>
<dbReference type="CDD" id="cd00075">
    <property type="entry name" value="HATPase"/>
    <property type="match status" value="1"/>
</dbReference>
<dbReference type="SUPFAM" id="SSF47384">
    <property type="entry name" value="Homodimeric domain of signal transducing histidine kinase"/>
    <property type="match status" value="1"/>
</dbReference>
<dbReference type="Gene3D" id="3.30.565.10">
    <property type="entry name" value="Histidine kinase-like ATPase, C-terminal domain"/>
    <property type="match status" value="1"/>
</dbReference>
<dbReference type="InterPro" id="IPR004358">
    <property type="entry name" value="Sig_transdc_His_kin-like_C"/>
</dbReference>
<evidence type="ECO:0000313" key="11">
    <source>
        <dbReference type="EMBL" id="OOE05584.1"/>
    </source>
</evidence>
<dbReference type="Pfam" id="PF00512">
    <property type="entry name" value="HisKA"/>
    <property type="match status" value="1"/>
</dbReference>
<keyword evidence="12" id="KW-1185">Reference proteome</keyword>
<keyword evidence="9" id="KW-0472">Membrane</keyword>
<evidence type="ECO:0000256" key="9">
    <source>
        <dbReference type="SAM" id="Phobius"/>
    </source>
</evidence>
<organism evidence="11 12">
    <name type="scientific">Anoxybacillus kestanbolensis</name>
    <dbReference type="NCBI Taxonomy" id="227476"/>
    <lineage>
        <taxon>Bacteria</taxon>
        <taxon>Bacillati</taxon>
        <taxon>Bacillota</taxon>
        <taxon>Bacilli</taxon>
        <taxon>Bacillales</taxon>
        <taxon>Anoxybacillaceae</taxon>
        <taxon>Anoxybacillus</taxon>
    </lineage>
</organism>
<evidence type="ECO:0000256" key="2">
    <source>
        <dbReference type="ARBA" id="ARBA00012438"/>
    </source>
</evidence>
<dbReference type="InterPro" id="IPR003594">
    <property type="entry name" value="HATPase_dom"/>
</dbReference>
<dbReference type="InterPro" id="IPR036097">
    <property type="entry name" value="HisK_dim/P_sf"/>
</dbReference>
<dbReference type="EC" id="2.7.13.3" evidence="2"/>
<feature type="transmembrane region" description="Helical" evidence="9">
    <location>
        <begin position="219"/>
        <end position="241"/>
    </location>
</feature>
<dbReference type="CDD" id="cd00082">
    <property type="entry name" value="HisKA"/>
    <property type="match status" value="1"/>
</dbReference>
<accession>A0A1V3FVH6</accession>
<evidence type="ECO:0000256" key="5">
    <source>
        <dbReference type="ARBA" id="ARBA00022741"/>
    </source>
</evidence>
<evidence type="ECO:0000256" key="3">
    <source>
        <dbReference type="ARBA" id="ARBA00022553"/>
    </source>
</evidence>
<dbReference type="PRINTS" id="PR00344">
    <property type="entry name" value="BCTRLSENSOR"/>
</dbReference>
<evidence type="ECO:0000256" key="6">
    <source>
        <dbReference type="ARBA" id="ARBA00022777"/>
    </source>
</evidence>
<proteinExistence type="predicted"/>
<evidence type="ECO:0000256" key="8">
    <source>
        <dbReference type="ARBA" id="ARBA00023012"/>
    </source>
</evidence>
<reference evidence="12" key="1">
    <citation type="submission" date="2016-11" db="EMBL/GenBank/DDBJ databases">
        <title>Draft genome sequence of Anoxybacillus sp. strain 103 isolated from the Qarvajar hot spring in Nagorno-Karabach.</title>
        <authorList>
            <person name="Hovhannisyan P."/>
            <person name="Panosyan H."/>
            <person name="Birkeland N.-K."/>
        </authorList>
    </citation>
    <scope>NUCLEOTIDE SEQUENCE [LARGE SCALE GENOMIC DNA]</scope>
    <source>
        <strain evidence="12">103</strain>
    </source>
</reference>
<dbReference type="Pfam" id="PF02518">
    <property type="entry name" value="HATPase_c"/>
    <property type="match status" value="1"/>
</dbReference>
<dbReference type="InterPro" id="IPR005467">
    <property type="entry name" value="His_kinase_dom"/>
</dbReference>
<evidence type="ECO:0000259" key="10">
    <source>
        <dbReference type="PROSITE" id="PS50109"/>
    </source>
</evidence>
<keyword evidence="9" id="KW-1133">Transmembrane helix</keyword>
<dbReference type="Proteomes" id="UP000188458">
    <property type="component" value="Unassembled WGS sequence"/>
</dbReference>
<evidence type="ECO:0000313" key="12">
    <source>
        <dbReference type="Proteomes" id="UP000188458"/>
    </source>
</evidence>
<dbReference type="PANTHER" id="PTHR43065:SF10">
    <property type="entry name" value="PEROXIDE STRESS-ACTIVATED HISTIDINE KINASE MAK3"/>
    <property type="match status" value="1"/>
</dbReference>
<dbReference type="Gene3D" id="1.10.287.130">
    <property type="match status" value="1"/>
</dbReference>
<dbReference type="PROSITE" id="PS50109">
    <property type="entry name" value="HIS_KIN"/>
    <property type="match status" value="1"/>
</dbReference>
<keyword evidence="8" id="KW-0902">Two-component regulatory system</keyword>
<dbReference type="PANTHER" id="PTHR43065">
    <property type="entry name" value="SENSOR HISTIDINE KINASE"/>
    <property type="match status" value="1"/>
</dbReference>
<dbReference type="SUPFAM" id="SSF55874">
    <property type="entry name" value="ATPase domain of HSP90 chaperone/DNA topoisomerase II/histidine kinase"/>
    <property type="match status" value="1"/>
</dbReference>